<feature type="compositionally biased region" description="Basic and acidic residues" evidence="1">
    <location>
        <begin position="79"/>
        <end position="98"/>
    </location>
</feature>
<evidence type="ECO:0000313" key="2">
    <source>
        <dbReference type="EMBL" id="KAL1255504.1"/>
    </source>
</evidence>
<proteinExistence type="predicted"/>
<protein>
    <submittedName>
        <fullName evidence="2">Uncharacterized protein</fullName>
    </submittedName>
</protein>
<gene>
    <name evidence="2" type="ORF">QQF64_013565</name>
</gene>
<sequence>MHLRECCTGIYYYLVGSLPLLRKVYPLLKSSKPKTRSQRKRELFNEEQSDSEDEICIFSRIPAGETKITYAYDVKSKEADGKEKKLPQKSDLSEEVKVHPTVSSPNNVCPLDESLGEVTEMNEPIDSEQETILTGNEIEGEYLPSSDPIGDEDEMDMSTDIQDLEERTEQEINTNGESSGNVNLKRSNRVPNPPKKFHYPQLGNPLTSVVQNLFQSLSEAVINSMSLPDLPKVNYMLPKS</sequence>
<feature type="region of interest" description="Disordered" evidence="1">
    <location>
        <begin position="79"/>
        <end position="109"/>
    </location>
</feature>
<keyword evidence="3" id="KW-1185">Reference proteome</keyword>
<organism evidence="2 3">
    <name type="scientific">Cirrhinus molitorella</name>
    <name type="common">mud carp</name>
    <dbReference type="NCBI Taxonomy" id="172907"/>
    <lineage>
        <taxon>Eukaryota</taxon>
        <taxon>Metazoa</taxon>
        <taxon>Chordata</taxon>
        <taxon>Craniata</taxon>
        <taxon>Vertebrata</taxon>
        <taxon>Euteleostomi</taxon>
        <taxon>Actinopterygii</taxon>
        <taxon>Neopterygii</taxon>
        <taxon>Teleostei</taxon>
        <taxon>Ostariophysi</taxon>
        <taxon>Cypriniformes</taxon>
        <taxon>Cyprinidae</taxon>
        <taxon>Labeoninae</taxon>
        <taxon>Labeonini</taxon>
        <taxon>Cirrhinus</taxon>
    </lineage>
</organism>
<evidence type="ECO:0000256" key="1">
    <source>
        <dbReference type="SAM" id="MobiDB-lite"/>
    </source>
</evidence>
<name>A0ABR3LUT3_9TELE</name>
<evidence type="ECO:0000313" key="3">
    <source>
        <dbReference type="Proteomes" id="UP001558613"/>
    </source>
</evidence>
<accession>A0ABR3LUT3</accession>
<feature type="compositionally biased region" description="Polar residues" evidence="1">
    <location>
        <begin position="171"/>
        <end position="185"/>
    </location>
</feature>
<feature type="region of interest" description="Disordered" evidence="1">
    <location>
        <begin position="168"/>
        <end position="198"/>
    </location>
</feature>
<reference evidence="2 3" key="1">
    <citation type="submission" date="2023-09" db="EMBL/GenBank/DDBJ databases">
        <authorList>
            <person name="Wang M."/>
        </authorList>
    </citation>
    <scope>NUCLEOTIDE SEQUENCE [LARGE SCALE GENOMIC DNA]</scope>
    <source>
        <strain evidence="2">GT-2023</strain>
        <tissue evidence="2">Liver</tissue>
    </source>
</reference>
<comment type="caution">
    <text evidence="2">The sequence shown here is derived from an EMBL/GenBank/DDBJ whole genome shotgun (WGS) entry which is preliminary data.</text>
</comment>
<dbReference type="Proteomes" id="UP001558613">
    <property type="component" value="Unassembled WGS sequence"/>
</dbReference>
<dbReference type="EMBL" id="JAYMGO010000019">
    <property type="protein sequence ID" value="KAL1255504.1"/>
    <property type="molecule type" value="Genomic_DNA"/>
</dbReference>